<accession>A0A1K0GHW9</accession>
<proteinExistence type="predicted"/>
<evidence type="ECO:0000313" key="2">
    <source>
        <dbReference type="EMBL" id="SAM63989.1"/>
    </source>
</evidence>
<evidence type="ECO:0000259" key="1">
    <source>
        <dbReference type="Pfam" id="PF07727"/>
    </source>
</evidence>
<gene>
    <name evidence="2" type="ORF">UBRO_20430</name>
</gene>
<reference evidence="3" key="1">
    <citation type="submission" date="2016-04" db="EMBL/GenBank/DDBJ databases">
        <authorList>
            <person name="Guldener U."/>
            <person name="Guldener U."/>
        </authorList>
    </citation>
    <scope>NUCLEOTIDE SEQUENCE [LARGE SCALE GENOMIC DNA]</scope>
    <source>
        <strain evidence="3">UB2112</strain>
    </source>
</reference>
<protein>
    <recommendedName>
        <fullName evidence="1">Reverse transcriptase Ty1/copia-type domain-containing protein</fullName>
    </recommendedName>
</protein>
<feature type="domain" description="Reverse transcriptase Ty1/copia-type" evidence="1">
    <location>
        <begin position="166"/>
        <end position="263"/>
    </location>
</feature>
<organism evidence="2 3">
    <name type="scientific">Ustilago bromivora</name>
    <dbReference type="NCBI Taxonomy" id="307758"/>
    <lineage>
        <taxon>Eukaryota</taxon>
        <taxon>Fungi</taxon>
        <taxon>Dikarya</taxon>
        <taxon>Basidiomycota</taxon>
        <taxon>Ustilaginomycotina</taxon>
        <taxon>Ustilaginomycetes</taxon>
        <taxon>Ustilaginales</taxon>
        <taxon>Ustilaginaceae</taxon>
        <taxon>Ustilago</taxon>
    </lineage>
</organism>
<dbReference type="InterPro" id="IPR013103">
    <property type="entry name" value="RVT_2"/>
</dbReference>
<dbReference type="EMBL" id="LT558117">
    <property type="protein sequence ID" value="SAM63989.1"/>
    <property type="molecule type" value="Genomic_DNA"/>
</dbReference>
<evidence type="ECO:0000313" key="3">
    <source>
        <dbReference type="Proteomes" id="UP000179920"/>
    </source>
</evidence>
<dbReference type="Proteomes" id="UP000179920">
    <property type="component" value="Chromosome I"/>
</dbReference>
<name>A0A1K0GHW9_9BASI</name>
<dbReference type="Pfam" id="PF07727">
    <property type="entry name" value="RVT_2"/>
    <property type="match status" value="1"/>
</dbReference>
<dbReference type="AlphaFoldDB" id="A0A1K0GHW9"/>
<sequence length="263" mass="28669">MMTEIEEAGEVVVDLDAIAADLEAELNAVASEGGSNIQDPTDTLTNVPLLKTPCSNATADVYNNVSILESDHTESSDLLDPLGYTAFTVTCSDTQAPTVSSNHLDCIAFAVTVMNGTALIASGQQMWSADGILLEPLLLSKAKTCDGWHKWQEAMTSEMDSMSKMNVFELADIPKDGKLIGIHWVYKLKLNAQQQAARYKACLVTQGYAQHQGLDYDQTFSLVVHLQMVRILLAITCQYGLHAAQLDVSTTFLNGKINKDMYI</sequence>